<evidence type="ECO:0000313" key="2">
    <source>
        <dbReference type="EMBL" id="CAF0912081.1"/>
    </source>
</evidence>
<evidence type="ECO:0000313" key="3">
    <source>
        <dbReference type="Proteomes" id="UP000663879"/>
    </source>
</evidence>
<dbReference type="AlphaFoldDB" id="A0A814AH34"/>
<reference evidence="2" key="1">
    <citation type="submission" date="2021-02" db="EMBL/GenBank/DDBJ databases">
        <authorList>
            <person name="Nowell W R."/>
        </authorList>
    </citation>
    <scope>NUCLEOTIDE SEQUENCE</scope>
    <source>
        <strain evidence="2">Ploen Becks lab</strain>
    </source>
</reference>
<evidence type="ECO:0000256" key="1">
    <source>
        <dbReference type="SAM" id="MobiDB-lite"/>
    </source>
</evidence>
<protein>
    <submittedName>
        <fullName evidence="2">Uncharacterized protein</fullName>
    </submittedName>
</protein>
<dbReference type="EMBL" id="CAJNOC010002095">
    <property type="protein sequence ID" value="CAF0912081.1"/>
    <property type="molecule type" value="Genomic_DNA"/>
</dbReference>
<feature type="region of interest" description="Disordered" evidence="1">
    <location>
        <begin position="1"/>
        <end position="40"/>
    </location>
</feature>
<proteinExistence type="predicted"/>
<accession>A0A814AH34</accession>
<feature type="compositionally biased region" description="Low complexity" evidence="1">
    <location>
        <begin position="1"/>
        <end position="23"/>
    </location>
</feature>
<keyword evidence="3" id="KW-1185">Reference proteome</keyword>
<sequence length="314" mass="36309">MNTTEQVTTTTTLDLSNTPTQTTLDTSISPSTSHTQTNTQTLISGPNLQKVVLEDIQLDEEYMNEITEDSTFKQFKFQILNSELKQMIENSILDTSNVNKPFRYLTGNFIKVFEKHVEMFEKIKVPIQKRNNIVYEESLRNNTVYLRINGDCKLCPKMNRVKYVFMIRSKPDDNDKFVEVEGKRRGIHNHSGFQNGENITPKAKRLSLQPYFSHDNKMSVMAKKRKYFEEEFGLGIQKFTPTNIENLTTIPATSIQSINPTDRNLIAQITNQITSKIMIKLDQINLKVNQISDRLYDLERKLETVEVADIQLIN</sequence>
<organism evidence="2 3">
    <name type="scientific">Brachionus calyciflorus</name>
    <dbReference type="NCBI Taxonomy" id="104777"/>
    <lineage>
        <taxon>Eukaryota</taxon>
        <taxon>Metazoa</taxon>
        <taxon>Spiralia</taxon>
        <taxon>Gnathifera</taxon>
        <taxon>Rotifera</taxon>
        <taxon>Eurotatoria</taxon>
        <taxon>Monogononta</taxon>
        <taxon>Pseudotrocha</taxon>
        <taxon>Ploima</taxon>
        <taxon>Brachionidae</taxon>
        <taxon>Brachionus</taxon>
    </lineage>
</organism>
<dbReference type="Proteomes" id="UP000663879">
    <property type="component" value="Unassembled WGS sequence"/>
</dbReference>
<dbReference type="OrthoDB" id="10303323at2759"/>
<comment type="caution">
    <text evidence="2">The sequence shown here is derived from an EMBL/GenBank/DDBJ whole genome shotgun (WGS) entry which is preliminary data.</text>
</comment>
<name>A0A814AH34_9BILA</name>
<gene>
    <name evidence="2" type="ORF">OXX778_LOCUS11958</name>
</gene>
<feature type="compositionally biased region" description="Polar residues" evidence="1">
    <location>
        <begin position="24"/>
        <end position="40"/>
    </location>
</feature>